<accession>A0ABP7LA89</accession>
<reference evidence="4" key="1">
    <citation type="journal article" date="2019" name="Int. J. Syst. Evol. Microbiol.">
        <title>The Global Catalogue of Microorganisms (GCM) 10K type strain sequencing project: providing services to taxonomists for standard genome sequencing and annotation.</title>
        <authorList>
            <consortium name="The Broad Institute Genomics Platform"/>
            <consortium name="The Broad Institute Genome Sequencing Center for Infectious Disease"/>
            <person name="Wu L."/>
            <person name="Ma J."/>
        </authorList>
    </citation>
    <scope>NUCLEOTIDE SEQUENCE [LARGE SCALE GENOMIC DNA]</scope>
    <source>
        <strain evidence="4">JCM 17543</strain>
    </source>
</reference>
<feature type="region of interest" description="Disordered" evidence="1">
    <location>
        <begin position="51"/>
        <end position="91"/>
    </location>
</feature>
<feature type="chain" id="PRO_5046813360" evidence="2">
    <location>
        <begin position="26"/>
        <end position="91"/>
    </location>
</feature>
<comment type="caution">
    <text evidence="3">The sequence shown here is derived from an EMBL/GenBank/DDBJ whole genome shotgun (WGS) entry which is preliminary data.</text>
</comment>
<gene>
    <name evidence="3" type="ORF">GCM10022276_13700</name>
</gene>
<dbReference type="EMBL" id="BAABBM010000001">
    <property type="protein sequence ID" value="GAA3895918.1"/>
    <property type="molecule type" value="Genomic_DNA"/>
</dbReference>
<evidence type="ECO:0000313" key="3">
    <source>
        <dbReference type="EMBL" id="GAA3895918.1"/>
    </source>
</evidence>
<protein>
    <submittedName>
        <fullName evidence="3">Uncharacterized protein</fullName>
    </submittedName>
</protein>
<organism evidence="3 4">
    <name type="scientific">Sphingomonas limnosediminicola</name>
    <dbReference type="NCBI Taxonomy" id="940133"/>
    <lineage>
        <taxon>Bacteria</taxon>
        <taxon>Pseudomonadati</taxon>
        <taxon>Pseudomonadota</taxon>
        <taxon>Alphaproteobacteria</taxon>
        <taxon>Sphingomonadales</taxon>
        <taxon>Sphingomonadaceae</taxon>
        <taxon>Sphingomonas</taxon>
    </lineage>
</organism>
<feature type="signal peptide" evidence="2">
    <location>
        <begin position="1"/>
        <end position="25"/>
    </location>
</feature>
<keyword evidence="2" id="KW-0732">Signal</keyword>
<sequence length="91" mass="9403">MEMEMKCRLIAIVTAANLVASAAFAEPPKAAASNSAPAQPALKQVVFASADSVQSTAPDHGQQAASTPKRPRAARVTTCRCGDPQPPVTDE</sequence>
<name>A0ABP7LA89_9SPHN</name>
<dbReference type="Proteomes" id="UP001500827">
    <property type="component" value="Unassembled WGS sequence"/>
</dbReference>
<evidence type="ECO:0000313" key="4">
    <source>
        <dbReference type="Proteomes" id="UP001500827"/>
    </source>
</evidence>
<evidence type="ECO:0000256" key="1">
    <source>
        <dbReference type="SAM" id="MobiDB-lite"/>
    </source>
</evidence>
<keyword evidence="4" id="KW-1185">Reference proteome</keyword>
<evidence type="ECO:0000256" key="2">
    <source>
        <dbReference type="SAM" id="SignalP"/>
    </source>
</evidence>
<proteinExistence type="predicted"/>